<keyword evidence="3 4" id="KW-0687">Ribonucleoprotein</keyword>
<evidence type="ECO:0000259" key="5">
    <source>
        <dbReference type="Pfam" id="PF00542"/>
    </source>
</evidence>
<dbReference type="SUPFAM" id="SSF48300">
    <property type="entry name" value="Ribosomal protein L7/12, oligomerisation (N-terminal) domain"/>
    <property type="match status" value="1"/>
</dbReference>
<dbReference type="FunFam" id="3.30.1390.10:FF:000001">
    <property type="entry name" value="50S ribosomal protein L7/L12"/>
    <property type="match status" value="1"/>
</dbReference>
<dbReference type="GO" id="GO:0009507">
    <property type="term" value="C:chloroplast"/>
    <property type="evidence" value="ECO:0007669"/>
    <property type="project" value="UniProtKB-SubCell"/>
</dbReference>
<dbReference type="Pfam" id="PF16320">
    <property type="entry name" value="Ribosomal_L12_N"/>
    <property type="match status" value="1"/>
</dbReference>
<feature type="domain" description="Large ribosomal subunit protein bL12 oligomerization" evidence="6">
    <location>
        <begin position="3"/>
        <end position="31"/>
    </location>
</feature>
<evidence type="ECO:0000259" key="6">
    <source>
        <dbReference type="Pfam" id="PF16320"/>
    </source>
</evidence>
<dbReference type="GO" id="GO:1990904">
    <property type="term" value="C:ribonucleoprotein complex"/>
    <property type="evidence" value="ECO:0007669"/>
    <property type="project" value="UniProtKB-KW"/>
</dbReference>
<comment type="subunit">
    <text evidence="4">Homodimer. Part of the ribosomal stalk of the 50S ribosomal subunit. Forms a multimeric L10(L12)X complex, where L10 forms an elongated spine to which 2 to 4 L12 dimers bind in a sequential fashion. Binds GTP-bound translation factors.</text>
</comment>
<geneLocation type="chloroplast" evidence="7"/>
<dbReference type="HAMAP" id="MF_00368">
    <property type="entry name" value="Ribosomal_bL12"/>
    <property type="match status" value="1"/>
</dbReference>
<dbReference type="InterPro" id="IPR008932">
    <property type="entry name" value="Ribosomal_bL12_oligo"/>
</dbReference>
<name>A0A386AYM5_9CHLO</name>
<evidence type="ECO:0000256" key="4">
    <source>
        <dbReference type="HAMAP-Rule" id="MF_00368"/>
    </source>
</evidence>
<dbReference type="Gene3D" id="1.20.5.710">
    <property type="entry name" value="Single helix bin"/>
    <property type="match status" value="1"/>
</dbReference>
<evidence type="ECO:0000256" key="3">
    <source>
        <dbReference type="ARBA" id="ARBA00023274"/>
    </source>
</evidence>
<organism evidence="7">
    <name type="scientific">Pseudoderbesia arbuscula</name>
    <dbReference type="NCBI Taxonomy" id="2320809"/>
    <lineage>
        <taxon>Eukaryota</taxon>
        <taxon>Viridiplantae</taxon>
        <taxon>Chlorophyta</taxon>
        <taxon>core chlorophytes</taxon>
        <taxon>Ulvophyceae</taxon>
        <taxon>TCBD clade</taxon>
        <taxon>Bryopsidales</taxon>
        <taxon>Bryopsidineae</taxon>
        <taxon>Bryopsidaceae</taxon>
        <taxon>Pseudoderbesia</taxon>
    </lineage>
</organism>
<reference evidence="7" key="1">
    <citation type="submission" date="2018-07" db="EMBL/GenBank/DDBJ databases">
        <authorList>
            <person name="Quirk P.G."/>
            <person name="Krulwich T.A."/>
        </authorList>
    </citation>
    <scope>NUCLEOTIDE SEQUENCE</scope>
</reference>
<dbReference type="InterPro" id="IPR014719">
    <property type="entry name" value="Ribosomal_bL12_C/ClpS-like"/>
</dbReference>
<feature type="domain" description="Large ribosomal subunit protein bL12 C-terminal" evidence="5">
    <location>
        <begin position="61"/>
        <end position="132"/>
    </location>
</feature>
<evidence type="ECO:0000256" key="2">
    <source>
        <dbReference type="ARBA" id="ARBA00022980"/>
    </source>
</evidence>
<keyword evidence="7" id="KW-0150">Chloroplast</keyword>
<dbReference type="SUPFAM" id="SSF54736">
    <property type="entry name" value="ClpS-like"/>
    <property type="match status" value="1"/>
</dbReference>
<proteinExistence type="inferred from homology"/>
<comment type="function">
    <text evidence="4">Forms part of the ribosomal stalk which helps the ribosome interact with GTP-bound translation factors. Is thus essential for accurate translation.</text>
</comment>
<dbReference type="InterPro" id="IPR000206">
    <property type="entry name" value="Ribosomal_bL12"/>
</dbReference>
<reference evidence="7" key="2">
    <citation type="journal article" date="2019" name="Mol. Phylogenet. Evol.">
        <title>Reassessment of the classification of bryopsidales (chlorophyta) based on chloroplast phylogenomic analyses.</title>
        <authorList>
            <person name="Cremen M.C."/>
            <person name="Leliaert F."/>
            <person name="West J."/>
            <person name="Lam D.W."/>
            <person name="Shimada S."/>
            <person name="Lopez-Bautista J.M."/>
            <person name="Verbruggen H."/>
        </authorList>
    </citation>
    <scope>NUCLEOTIDE SEQUENCE</scope>
</reference>
<keyword evidence="7" id="KW-0934">Plastid</keyword>
<dbReference type="GO" id="GO:0006412">
    <property type="term" value="P:translation"/>
    <property type="evidence" value="ECO:0007669"/>
    <property type="project" value="UniProtKB-UniRule"/>
</dbReference>
<dbReference type="CDD" id="cd00387">
    <property type="entry name" value="Ribosomal_L7_L12"/>
    <property type="match status" value="1"/>
</dbReference>
<dbReference type="Pfam" id="PF00542">
    <property type="entry name" value="Ribosomal_L12"/>
    <property type="match status" value="1"/>
</dbReference>
<dbReference type="InterPro" id="IPR013823">
    <property type="entry name" value="Ribosomal_bL12_C"/>
</dbReference>
<gene>
    <name evidence="4 7" type="primary">rpl12</name>
</gene>
<dbReference type="GO" id="GO:0003735">
    <property type="term" value="F:structural constituent of ribosome"/>
    <property type="evidence" value="ECO:0007669"/>
    <property type="project" value="InterPro"/>
</dbReference>
<accession>A0A386AYM5</accession>
<dbReference type="EMBL" id="MH591098">
    <property type="protein sequence ID" value="AYC64550.1"/>
    <property type="molecule type" value="Genomic_DNA"/>
</dbReference>
<dbReference type="AlphaFoldDB" id="A0A386AYM5"/>
<dbReference type="InterPro" id="IPR036235">
    <property type="entry name" value="Ribosomal_bL12_oligo_N_sf"/>
</dbReference>
<keyword evidence="2 4" id="KW-0689">Ribosomal protein</keyword>
<dbReference type="Gene3D" id="3.30.1390.10">
    <property type="match status" value="1"/>
</dbReference>
<comment type="subcellular location">
    <subcellularLocation>
        <location evidence="4">Plastid</location>
        <location evidence="4">Chloroplast</location>
    </subcellularLocation>
</comment>
<evidence type="ECO:0000313" key="7">
    <source>
        <dbReference type="EMBL" id="AYC64550.1"/>
    </source>
</evidence>
<protein>
    <recommendedName>
        <fullName evidence="4">Large ribosomal subunit protein bL12c</fullName>
    </recommendedName>
</protein>
<dbReference type="GO" id="GO:0003729">
    <property type="term" value="F:mRNA binding"/>
    <property type="evidence" value="ECO:0007669"/>
    <property type="project" value="TreeGrafter"/>
</dbReference>
<sequence length="132" mass="14826">MFKEIIEKLKNITLLEAVELVKEIEETFGVDTSISSNMTVTNSPELLNVADPSLQKEQTEFTVILEAVPGEDQKSKRLNIFRLIREITALGLKEAKELTTKLPHPLKEAIPKEQADELKTQLEEAGAKVKIQ</sequence>
<dbReference type="NCBIfam" id="TIGR00855">
    <property type="entry name" value="L12"/>
    <property type="match status" value="1"/>
</dbReference>
<dbReference type="PANTHER" id="PTHR45987:SF4">
    <property type="entry name" value="LARGE RIBOSOMAL SUBUNIT PROTEIN BL12M"/>
    <property type="match status" value="1"/>
</dbReference>
<comment type="similarity">
    <text evidence="1 4">Belongs to the bacterial ribosomal protein bL12 family.</text>
</comment>
<dbReference type="GO" id="GO:0005840">
    <property type="term" value="C:ribosome"/>
    <property type="evidence" value="ECO:0007669"/>
    <property type="project" value="UniProtKB-KW"/>
</dbReference>
<dbReference type="PANTHER" id="PTHR45987">
    <property type="entry name" value="39S RIBOSOMAL PROTEIN L12"/>
    <property type="match status" value="1"/>
</dbReference>
<evidence type="ECO:0000256" key="1">
    <source>
        <dbReference type="ARBA" id="ARBA00007197"/>
    </source>
</evidence>